<evidence type="ECO:0000256" key="3">
    <source>
        <dbReference type="ARBA" id="ARBA00023125"/>
    </source>
</evidence>
<dbReference type="InterPro" id="IPR050624">
    <property type="entry name" value="HTH-type_Tx_Regulator"/>
</dbReference>
<dbReference type="EMBL" id="JACHGK010000005">
    <property type="protein sequence ID" value="MBB6445365.1"/>
    <property type="molecule type" value="Genomic_DNA"/>
</dbReference>
<dbReference type="Proteomes" id="UP000531594">
    <property type="component" value="Unassembled WGS sequence"/>
</dbReference>
<evidence type="ECO:0000256" key="1">
    <source>
        <dbReference type="ARBA" id="ARBA00022491"/>
    </source>
</evidence>
<dbReference type="Pfam" id="PF00440">
    <property type="entry name" value="TetR_N"/>
    <property type="match status" value="1"/>
</dbReference>
<dbReference type="PROSITE" id="PS50977">
    <property type="entry name" value="HTH_TETR_2"/>
    <property type="match status" value="1"/>
</dbReference>
<sequence>MFERKQHVVNKAHQLFIEKGFQSTSVQDILDESGISKGTFYNYFSSKSDLFKAVLISIRKQHEVKRNELLIGENRADMEIFIKQIDIIMESNKTNKLFTLISEILVSNDPDLKMFITEYQFAHLSWMFERLVDIFGEEKRPYLLDCAILFFGMLHQSLHYNVLAKDSYFNRLEVIRYCTARLIQMVEDVSAAKVQMLDPDLFKKWLPSSENSCSSYNEIFSSLADLKKTIIHVVQTEAVRMKHLQNLNFMHEELTKSKQPRLFLIESTLLSIQSCPEIQQTEELSRLKQLLSEHVLKDY</sequence>
<dbReference type="InterPro" id="IPR001647">
    <property type="entry name" value="HTH_TetR"/>
</dbReference>
<dbReference type="FunFam" id="1.10.10.60:FF:000141">
    <property type="entry name" value="TetR family transcriptional regulator"/>
    <property type="match status" value="1"/>
</dbReference>
<accession>A0A7X0HR15</accession>
<dbReference type="RefSeq" id="WP_184525318.1">
    <property type="nucleotide sequence ID" value="NZ_JACHGK010000005.1"/>
</dbReference>
<keyword evidence="8" id="KW-1185">Reference proteome</keyword>
<dbReference type="PANTHER" id="PTHR43479">
    <property type="entry name" value="ACREF/ENVCD OPERON REPRESSOR-RELATED"/>
    <property type="match status" value="1"/>
</dbReference>
<dbReference type="SUPFAM" id="SSF46689">
    <property type="entry name" value="Homeodomain-like"/>
    <property type="match status" value="1"/>
</dbReference>
<dbReference type="PRINTS" id="PR00455">
    <property type="entry name" value="HTHTETR"/>
</dbReference>
<evidence type="ECO:0000313" key="8">
    <source>
        <dbReference type="Proteomes" id="UP000531594"/>
    </source>
</evidence>
<name>A0A7X0HR15_9BACI</name>
<evidence type="ECO:0000259" key="6">
    <source>
        <dbReference type="PROSITE" id="PS50977"/>
    </source>
</evidence>
<reference evidence="7 8" key="1">
    <citation type="submission" date="2020-08" db="EMBL/GenBank/DDBJ databases">
        <title>Genomic Encyclopedia of Type Strains, Phase IV (KMG-IV): sequencing the most valuable type-strain genomes for metagenomic binning, comparative biology and taxonomic classification.</title>
        <authorList>
            <person name="Goeker M."/>
        </authorList>
    </citation>
    <scope>NUCLEOTIDE SEQUENCE [LARGE SCALE GENOMIC DNA]</scope>
    <source>
        <strain evidence="7 8">DSM 5391</strain>
    </source>
</reference>
<dbReference type="InterPro" id="IPR023772">
    <property type="entry name" value="DNA-bd_HTH_TetR-type_CS"/>
</dbReference>
<comment type="caution">
    <text evidence="7">The sequence shown here is derived from an EMBL/GenBank/DDBJ whole genome shotgun (WGS) entry which is preliminary data.</text>
</comment>
<gene>
    <name evidence="7" type="ORF">HNR53_001983</name>
</gene>
<dbReference type="GO" id="GO:0003677">
    <property type="term" value="F:DNA binding"/>
    <property type="evidence" value="ECO:0007669"/>
    <property type="project" value="UniProtKB-UniRule"/>
</dbReference>
<feature type="domain" description="HTH tetR-type" evidence="6">
    <location>
        <begin position="2"/>
        <end position="62"/>
    </location>
</feature>
<proteinExistence type="predicted"/>
<organism evidence="7 8">
    <name type="scientific">Bacillus benzoevorans</name>
    <dbReference type="NCBI Taxonomy" id="1456"/>
    <lineage>
        <taxon>Bacteria</taxon>
        <taxon>Bacillati</taxon>
        <taxon>Bacillota</taxon>
        <taxon>Bacilli</taxon>
        <taxon>Bacillales</taxon>
        <taxon>Bacillaceae</taxon>
        <taxon>Bacillus</taxon>
    </lineage>
</organism>
<evidence type="ECO:0000313" key="7">
    <source>
        <dbReference type="EMBL" id="MBB6445365.1"/>
    </source>
</evidence>
<keyword evidence="2" id="KW-0805">Transcription regulation</keyword>
<feature type="DNA-binding region" description="H-T-H motif" evidence="5">
    <location>
        <begin position="25"/>
        <end position="44"/>
    </location>
</feature>
<dbReference type="InterPro" id="IPR009057">
    <property type="entry name" value="Homeodomain-like_sf"/>
</dbReference>
<evidence type="ECO:0000256" key="2">
    <source>
        <dbReference type="ARBA" id="ARBA00023015"/>
    </source>
</evidence>
<dbReference type="Gene3D" id="1.10.357.10">
    <property type="entry name" value="Tetracycline Repressor, domain 2"/>
    <property type="match status" value="1"/>
</dbReference>
<dbReference type="GO" id="GO:0045892">
    <property type="term" value="P:negative regulation of DNA-templated transcription"/>
    <property type="evidence" value="ECO:0007669"/>
    <property type="project" value="UniProtKB-ARBA"/>
</dbReference>
<dbReference type="PROSITE" id="PS01081">
    <property type="entry name" value="HTH_TETR_1"/>
    <property type="match status" value="1"/>
</dbReference>
<dbReference type="PANTHER" id="PTHR43479:SF22">
    <property type="entry name" value="TRANSCRIPTIONAL REGULATOR, TETR FAMILY"/>
    <property type="match status" value="1"/>
</dbReference>
<keyword evidence="4" id="KW-0804">Transcription</keyword>
<evidence type="ECO:0000256" key="4">
    <source>
        <dbReference type="ARBA" id="ARBA00023163"/>
    </source>
</evidence>
<protein>
    <submittedName>
        <fullName evidence="7">AcrR family transcriptional regulator</fullName>
    </submittedName>
</protein>
<dbReference type="AlphaFoldDB" id="A0A7X0HR15"/>
<keyword evidence="3 5" id="KW-0238">DNA-binding</keyword>
<evidence type="ECO:0000256" key="5">
    <source>
        <dbReference type="PROSITE-ProRule" id="PRU00335"/>
    </source>
</evidence>
<keyword evidence="1" id="KW-0678">Repressor</keyword>